<dbReference type="Pfam" id="PF02627">
    <property type="entry name" value="CMD"/>
    <property type="match status" value="1"/>
</dbReference>
<evidence type="ECO:0000256" key="1">
    <source>
        <dbReference type="SAM" id="MobiDB-lite"/>
    </source>
</evidence>
<dbReference type="InterPro" id="IPR010195">
    <property type="entry name" value="Uncharacterised_peroxidase-rel"/>
</dbReference>
<proteinExistence type="predicted"/>
<keyword evidence="4" id="KW-1185">Reference proteome</keyword>
<dbReference type="InterPro" id="IPR004675">
    <property type="entry name" value="AhpD_core"/>
</dbReference>
<evidence type="ECO:0000259" key="2">
    <source>
        <dbReference type="Pfam" id="PF02627"/>
    </source>
</evidence>
<sequence>MCSTKEPLPGSKAARGESGFQCAPSSGEEDRSLGGPVDGSPALFPSGEEDRSLGAPWTEATPSSIAGSFRAAGDRRAATTRGRLSSSASPPPPPESISRYPVPYKKDLPYDIVALMEEVEAKGGFLPNVFKALSHRPAEFRAFFAYYNELMNKETGGLTKADRELIVVVTSNHNQCLYCVVSHSALHRIYSKKSSLADQVAINYQTAELSPRELAMLDFAMAVCRSDTITERHFLSLEEVGMDREDAWDIGAIAAFFAMSNRMAHVTDMKPNVEFYNLGRLPRAKGDGERK</sequence>
<comment type="caution">
    <text evidence="3">The sequence shown here is derived from an EMBL/GenBank/DDBJ whole genome shotgun (WGS) entry which is preliminary data.</text>
</comment>
<gene>
    <name evidence="3" type="ORF">NHX12_011601</name>
</gene>
<dbReference type="Proteomes" id="UP001148018">
    <property type="component" value="Unassembled WGS sequence"/>
</dbReference>
<feature type="compositionally biased region" description="Low complexity" evidence="1">
    <location>
        <begin position="79"/>
        <end position="88"/>
    </location>
</feature>
<dbReference type="InterPro" id="IPR003779">
    <property type="entry name" value="CMD-like"/>
</dbReference>
<dbReference type="PANTHER" id="PTHR35446:SF2">
    <property type="entry name" value="CARBOXYMUCONOLACTONE DECARBOXYLASE-LIKE DOMAIN-CONTAINING PROTEIN"/>
    <property type="match status" value="1"/>
</dbReference>
<evidence type="ECO:0000313" key="3">
    <source>
        <dbReference type="EMBL" id="KAJ3588007.1"/>
    </source>
</evidence>
<reference evidence="3" key="1">
    <citation type="submission" date="2022-07" db="EMBL/GenBank/DDBJ databases">
        <title>Chromosome-level genome of Muraenolepis orangiensis.</title>
        <authorList>
            <person name="Kim J."/>
        </authorList>
    </citation>
    <scope>NUCLEOTIDE SEQUENCE</scope>
    <source>
        <strain evidence="3">KU_S4_2022</strain>
        <tissue evidence="3">Muscle</tissue>
    </source>
</reference>
<dbReference type="AlphaFoldDB" id="A0A9Q0DGR3"/>
<dbReference type="Gene3D" id="1.20.1290.10">
    <property type="entry name" value="AhpD-like"/>
    <property type="match status" value="1"/>
</dbReference>
<dbReference type="SUPFAM" id="SSF69118">
    <property type="entry name" value="AhpD-like"/>
    <property type="match status" value="1"/>
</dbReference>
<dbReference type="InterPro" id="IPR029032">
    <property type="entry name" value="AhpD-like"/>
</dbReference>
<dbReference type="Gene3D" id="1.20.5.810">
    <property type="entry name" value="AhpD-like"/>
    <property type="match status" value="1"/>
</dbReference>
<accession>A0A9Q0DGR3</accession>
<name>A0A9Q0DGR3_9TELE</name>
<protein>
    <recommendedName>
        <fullName evidence="2">Carboxymuconolactone decarboxylase-like domain-containing protein</fullName>
    </recommendedName>
</protein>
<feature type="domain" description="Carboxymuconolactone decarboxylase-like" evidence="2">
    <location>
        <begin position="139"/>
        <end position="185"/>
    </location>
</feature>
<feature type="region of interest" description="Disordered" evidence="1">
    <location>
        <begin position="1"/>
        <end position="101"/>
    </location>
</feature>
<evidence type="ECO:0000313" key="4">
    <source>
        <dbReference type="Proteomes" id="UP001148018"/>
    </source>
</evidence>
<dbReference type="EMBL" id="JANIIK010000116">
    <property type="protein sequence ID" value="KAJ3588007.1"/>
    <property type="molecule type" value="Genomic_DNA"/>
</dbReference>
<dbReference type="OrthoDB" id="10040445at2759"/>
<dbReference type="GO" id="GO:0051920">
    <property type="term" value="F:peroxiredoxin activity"/>
    <property type="evidence" value="ECO:0007669"/>
    <property type="project" value="InterPro"/>
</dbReference>
<dbReference type="NCBIfam" id="TIGR01926">
    <property type="entry name" value="peroxid_rel"/>
    <property type="match status" value="1"/>
</dbReference>
<dbReference type="NCBIfam" id="TIGR00778">
    <property type="entry name" value="ahpD_dom"/>
    <property type="match status" value="1"/>
</dbReference>
<dbReference type="PANTHER" id="PTHR35446">
    <property type="entry name" value="SI:CH211-175M2.5"/>
    <property type="match status" value="1"/>
</dbReference>
<organism evidence="3 4">
    <name type="scientific">Muraenolepis orangiensis</name>
    <name type="common">Patagonian moray cod</name>
    <dbReference type="NCBI Taxonomy" id="630683"/>
    <lineage>
        <taxon>Eukaryota</taxon>
        <taxon>Metazoa</taxon>
        <taxon>Chordata</taxon>
        <taxon>Craniata</taxon>
        <taxon>Vertebrata</taxon>
        <taxon>Euteleostomi</taxon>
        <taxon>Actinopterygii</taxon>
        <taxon>Neopterygii</taxon>
        <taxon>Teleostei</taxon>
        <taxon>Neoteleostei</taxon>
        <taxon>Acanthomorphata</taxon>
        <taxon>Zeiogadaria</taxon>
        <taxon>Gadariae</taxon>
        <taxon>Gadiformes</taxon>
        <taxon>Muraenolepidoidei</taxon>
        <taxon>Muraenolepididae</taxon>
        <taxon>Muraenolepis</taxon>
    </lineage>
</organism>